<dbReference type="GO" id="GO:0003723">
    <property type="term" value="F:RNA binding"/>
    <property type="evidence" value="ECO:0007669"/>
    <property type="project" value="UniProtKB-UniRule"/>
</dbReference>
<dbReference type="Gene3D" id="3.30.310.270">
    <property type="match status" value="2"/>
</dbReference>
<dbReference type="SMART" id="SM00322">
    <property type="entry name" value="KH"/>
    <property type="match status" value="2"/>
</dbReference>
<evidence type="ECO:0000313" key="6">
    <source>
        <dbReference type="Proteomes" id="UP001558652"/>
    </source>
</evidence>
<dbReference type="GO" id="GO:0010468">
    <property type="term" value="P:regulation of gene expression"/>
    <property type="evidence" value="ECO:0007669"/>
    <property type="project" value="UniProtKB-ARBA"/>
</dbReference>
<dbReference type="Proteomes" id="UP001558652">
    <property type="component" value="Unassembled WGS sequence"/>
</dbReference>
<comment type="caution">
    <text evidence="5">The sequence shown here is derived from an EMBL/GenBank/DDBJ whole genome shotgun (WGS) entry which is preliminary data.</text>
</comment>
<reference evidence="5 6" key="1">
    <citation type="submission" date="2024-07" db="EMBL/GenBank/DDBJ databases">
        <title>Chromosome-level genome assembly of the water stick insect Ranatra chinensis (Heteroptera: Nepidae).</title>
        <authorList>
            <person name="Liu X."/>
        </authorList>
    </citation>
    <scope>NUCLEOTIDE SEQUENCE [LARGE SCALE GENOMIC DNA]</scope>
    <source>
        <strain evidence="5">Cailab_2021Rc</strain>
        <tissue evidence="5">Muscle</tissue>
    </source>
</reference>
<dbReference type="Pfam" id="PF00013">
    <property type="entry name" value="KH_1"/>
    <property type="match status" value="2"/>
</dbReference>
<name>A0ABD0Y795_9HEMI</name>
<protein>
    <recommendedName>
        <fullName evidence="4">K Homology domain-containing protein</fullName>
    </recommendedName>
</protein>
<feature type="domain" description="K Homology" evidence="4">
    <location>
        <begin position="122"/>
        <end position="195"/>
    </location>
</feature>
<feature type="domain" description="K Homology" evidence="4">
    <location>
        <begin position="274"/>
        <end position="348"/>
    </location>
</feature>
<feature type="region of interest" description="Disordered" evidence="3">
    <location>
        <begin position="539"/>
        <end position="561"/>
    </location>
</feature>
<accession>A0ABD0Y795</accession>
<dbReference type="CDD" id="cd22421">
    <property type="entry name" value="KH-I_BICC1_rpt2"/>
    <property type="match status" value="1"/>
</dbReference>
<dbReference type="PROSITE" id="PS50084">
    <property type="entry name" value="KH_TYPE_1"/>
    <property type="match status" value="2"/>
</dbReference>
<dbReference type="InterPro" id="IPR004088">
    <property type="entry name" value="KH_dom_type_1"/>
</dbReference>
<evidence type="ECO:0000256" key="2">
    <source>
        <dbReference type="PROSITE-ProRule" id="PRU00117"/>
    </source>
</evidence>
<proteinExistence type="predicted"/>
<evidence type="ECO:0000313" key="5">
    <source>
        <dbReference type="EMBL" id="KAL1123258.1"/>
    </source>
</evidence>
<dbReference type="InterPro" id="IPR047549">
    <property type="entry name" value="BICC1_KH-I_rpt1"/>
</dbReference>
<dbReference type="PANTHER" id="PTHR10627:SF69">
    <property type="entry name" value="PROTEIN BICAUDAL C"/>
    <property type="match status" value="1"/>
</dbReference>
<keyword evidence="2" id="KW-0694">RNA-binding</keyword>
<dbReference type="InterPro" id="IPR047554">
    <property type="entry name" value="BICC1_KH-I_rpt2"/>
</dbReference>
<dbReference type="PANTHER" id="PTHR10627">
    <property type="entry name" value="SCP160"/>
    <property type="match status" value="1"/>
</dbReference>
<keyword evidence="6" id="KW-1185">Reference proteome</keyword>
<organism evidence="5 6">
    <name type="scientific">Ranatra chinensis</name>
    <dbReference type="NCBI Taxonomy" id="642074"/>
    <lineage>
        <taxon>Eukaryota</taxon>
        <taxon>Metazoa</taxon>
        <taxon>Ecdysozoa</taxon>
        <taxon>Arthropoda</taxon>
        <taxon>Hexapoda</taxon>
        <taxon>Insecta</taxon>
        <taxon>Pterygota</taxon>
        <taxon>Neoptera</taxon>
        <taxon>Paraneoptera</taxon>
        <taxon>Hemiptera</taxon>
        <taxon>Heteroptera</taxon>
        <taxon>Panheteroptera</taxon>
        <taxon>Nepomorpha</taxon>
        <taxon>Nepidae</taxon>
        <taxon>Ranatrinae</taxon>
        <taxon>Ranatra</taxon>
    </lineage>
</organism>
<feature type="compositionally biased region" description="Polar residues" evidence="3">
    <location>
        <begin position="551"/>
        <end position="561"/>
    </location>
</feature>
<dbReference type="SUPFAM" id="SSF54791">
    <property type="entry name" value="Eukaryotic type KH-domain (KH-domain type I)"/>
    <property type="match status" value="2"/>
</dbReference>
<sequence>MTTSRAASSSGTSSSIASSREDLDDLATLLGLPSAESLVQERFRVDRRSLETLMFGKLSYLLTLLIPVENIMQATRTHITWPSRLKLGAKSKKDPHIKVIGRSDDVQIARNEILASLDTRASRVTMKIDVSYTDHSHIIGKAGLTIKSVMDETGCHIHFPDSNRTNLIEKSNQVSIAGDVAGVEKARAKVRELTPLIFCFDLPILGVLKMSPDPSSPYIKSLQEAYNVQVSLRSRQKLNSTQVVVKGCEWEVEKVKEATQLLISHMCDSLASQVLVQMMIEISPQHHSIVLGRNNECLRGIMQRTSTQIVFLDPNDPNILPLKKSNVTITGSIHNVYLARQQLIGSLPVALMFEAPDRSTVVPSEQINHLMNNLDVVITTKYRQKQNNVSFIVRGIERNINNIYEARRRLVAQNEPPIEVNVPSNYMIPNAGPTFKNSWQLLNENLFRIYPNIPSPLMITPVLGRVGEPLWSPAPHSYHMLPFPPYHVPVRGFSPTTTQPLLMDHLGHFSYSSLSLPDLPGLYNSILYNPSSVSSPSASPRAVSPVHHISSDSTLTKAGTT</sequence>
<dbReference type="EMBL" id="JBFDAA010000012">
    <property type="protein sequence ID" value="KAL1123258.1"/>
    <property type="molecule type" value="Genomic_DNA"/>
</dbReference>
<evidence type="ECO:0000256" key="1">
    <source>
        <dbReference type="ARBA" id="ARBA00022737"/>
    </source>
</evidence>
<evidence type="ECO:0000256" key="3">
    <source>
        <dbReference type="SAM" id="MobiDB-lite"/>
    </source>
</evidence>
<dbReference type="Pfam" id="PF24234">
    <property type="entry name" value="KH_BICC1_1st"/>
    <property type="match status" value="1"/>
</dbReference>
<dbReference type="Pfam" id="PF22985">
    <property type="entry name" value="KH_BICC1"/>
    <property type="match status" value="2"/>
</dbReference>
<dbReference type="InterPro" id="IPR004087">
    <property type="entry name" value="KH_dom"/>
</dbReference>
<dbReference type="AlphaFoldDB" id="A0ABD0Y795"/>
<dbReference type="InterPro" id="IPR054727">
    <property type="entry name" value="BICC1_KH"/>
</dbReference>
<evidence type="ECO:0000259" key="4">
    <source>
        <dbReference type="SMART" id="SM00322"/>
    </source>
</evidence>
<keyword evidence="1" id="KW-0677">Repeat</keyword>
<dbReference type="InterPro" id="IPR036612">
    <property type="entry name" value="KH_dom_type_1_sf"/>
</dbReference>
<gene>
    <name evidence="5" type="ORF">AAG570_002344</name>
</gene>